<evidence type="ECO:0000313" key="10">
    <source>
        <dbReference type="EMBL" id="TWT74417.1"/>
    </source>
</evidence>
<name>A0A5C5X189_9BACT</name>
<dbReference type="SUPFAM" id="SSF53098">
    <property type="entry name" value="Ribonuclease H-like"/>
    <property type="match status" value="1"/>
</dbReference>
<evidence type="ECO:0000313" key="8">
    <source>
        <dbReference type="EMBL" id="TWT67044.1"/>
    </source>
</evidence>
<dbReference type="Proteomes" id="UP000318053">
    <property type="component" value="Unassembled WGS sequence"/>
</dbReference>
<evidence type="ECO:0000313" key="4">
    <source>
        <dbReference type="EMBL" id="TWT56160.1"/>
    </source>
</evidence>
<sequence length="44" mass="4782">MLVLAQLGGYLNKTGQGPPGSTVIWRGLRRLQAYREAYIAFGTG</sequence>
<evidence type="ECO:0000313" key="2">
    <source>
        <dbReference type="EMBL" id="TWT51662.1"/>
    </source>
</evidence>
<dbReference type="InterPro" id="IPR014737">
    <property type="entry name" value="Transposase_Tn5-like_C"/>
</dbReference>
<dbReference type="AlphaFoldDB" id="A0A5C5X189"/>
<organism evidence="5 11">
    <name type="scientific">Allorhodopirellula solitaria</name>
    <dbReference type="NCBI Taxonomy" id="2527987"/>
    <lineage>
        <taxon>Bacteria</taxon>
        <taxon>Pseudomonadati</taxon>
        <taxon>Planctomycetota</taxon>
        <taxon>Planctomycetia</taxon>
        <taxon>Pirellulales</taxon>
        <taxon>Pirellulaceae</taxon>
        <taxon>Allorhodopirellula</taxon>
    </lineage>
</organism>
<dbReference type="EMBL" id="SJPK01000047">
    <property type="protein sequence ID" value="TWT51567.1"/>
    <property type="molecule type" value="Genomic_DNA"/>
</dbReference>
<evidence type="ECO:0000313" key="9">
    <source>
        <dbReference type="EMBL" id="TWT72975.1"/>
    </source>
</evidence>
<proteinExistence type="predicted"/>
<evidence type="ECO:0000313" key="11">
    <source>
        <dbReference type="Proteomes" id="UP000318053"/>
    </source>
</evidence>
<reference evidence="5 11" key="1">
    <citation type="submission" date="2019-02" db="EMBL/GenBank/DDBJ databases">
        <title>Deep-cultivation of Planctomycetes and their phenomic and genomic characterization uncovers novel biology.</title>
        <authorList>
            <person name="Wiegand S."/>
            <person name="Jogler M."/>
            <person name="Boedeker C."/>
            <person name="Pinto D."/>
            <person name="Vollmers J."/>
            <person name="Rivas-Marin E."/>
            <person name="Kohn T."/>
            <person name="Peeters S.H."/>
            <person name="Heuer A."/>
            <person name="Rast P."/>
            <person name="Oberbeckmann S."/>
            <person name="Bunk B."/>
            <person name="Jeske O."/>
            <person name="Meyerdierks A."/>
            <person name="Storesund J.E."/>
            <person name="Kallscheuer N."/>
            <person name="Luecker S."/>
            <person name="Lage O.M."/>
            <person name="Pohl T."/>
            <person name="Merkel B.J."/>
            <person name="Hornburger P."/>
            <person name="Mueller R.-W."/>
            <person name="Bruemmer F."/>
            <person name="Labrenz M."/>
            <person name="Spormann A.M."/>
            <person name="Op Den Camp H."/>
            <person name="Overmann J."/>
            <person name="Amann R."/>
            <person name="Jetten M.S.M."/>
            <person name="Mascher T."/>
            <person name="Medema M.H."/>
            <person name="Devos D.P."/>
            <person name="Kaster A.-K."/>
            <person name="Ovreas L."/>
            <person name="Rohde M."/>
            <person name="Galperin M.Y."/>
            <person name="Jogler C."/>
        </authorList>
    </citation>
    <scope>NUCLEOTIDE SEQUENCE [LARGE SCALE GENOMIC DNA]</scope>
    <source>
        <strain evidence="5 11">CA85</strain>
    </source>
</reference>
<accession>A0A5C5X189</accession>
<keyword evidence="11" id="KW-1185">Reference proteome</keyword>
<evidence type="ECO:0000313" key="5">
    <source>
        <dbReference type="EMBL" id="TWT56369.1"/>
    </source>
</evidence>
<evidence type="ECO:0008006" key="12">
    <source>
        <dbReference type="Google" id="ProtNLM"/>
    </source>
</evidence>
<dbReference type="EMBL" id="SJPK01000014">
    <property type="protein sequence ID" value="TWT56369.1"/>
    <property type="molecule type" value="Genomic_DNA"/>
</dbReference>
<evidence type="ECO:0000313" key="6">
    <source>
        <dbReference type="EMBL" id="TWT59252.1"/>
    </source>
</evidence>
<dbReference type="EMBL" id="SJPK01000027">
    <property type="protein sequence ID" value="TWT55331.1"/>
    <property type="molecule type" value="Genomic_DNA"/>
</dbReference>
<dbReference type="EMBL" id="SJPK01000011">
    <property type="protein sequence ID" value="TWT59252.1"/>
    <property type="molecule type" value="Genomic_DNA"/>
</dbReference>
<dbReference type="EMBL" id="SJPK01000045">
    <property type="protein sequence ID" value="TWT51662.1"/>
    <property type="molecule type" value="Genomic_DNA"/>
</dbReference>
<dbReference type="EMBL" id="SJPK01000003">
    <property type="protein sequence ID" value="TWT72975.1"/>
    <property type="molecule type" value="Genomic_DNA"/>
</dbReference>
<dbReference type="EMBL" id="SJPK01000004">
    <property type="protein sequence ID" value="TWT67044.1"/>
    <property type="molecule type" value="Genomic_DNA"/>
</dbReference>
<protein>
    <recommendedName>
        <fullName evidence="12">Transposase Tn5 dimerisation domain-containing protein</fullName>
    </recommendedName>
</protein>
<dbReference type="EMBL" id="SJPK01000016">
    <property type="protein sequence ID" value="TWT56160.1"/>
    <property type="molecule type" value="Genomic_DNA"/>
</dbReference>
<evidence type="ECO:0000313" key="3">
    <source>
        <dbReference type="EMBL" id="TWT55331.1"/>
    </source>
</evidence>
<evidence type="ECO:0000313" key="7">
    <source>
        <dbReference type="EMBL" id="TWT64984.1"/>
    </source>
</evidence>
<evidence type="ECO:0000313" key="1">
    <source>
        <dbReference type="EMBL" id="TWT51567.1"/>
    </source>
</evidence>
<dbReference type="EMBL" id="SJPK01000002">
    <property type="protein sequence ID" value="TWT74417.1"/>
    <property type="molecule type" value="Genomic_DNA"/>
</dbReference>
<dbReference type="Gene3D" id="1.10.740.10">
    <property type="entry name" value="Transferase Inhibitor Protein From Tn5, Chain"/>
    <property type="match status" value="1"/>
</dbReference>
<gene>
    <name evidence="10" type="ORF">CA85_13060</name>
    <name evidence="9" type="ORF">CA85_14360</name>
    <name evidence="8" type="ORF">CA85_18900</name>
    <name evidence="7" type="ORF">CA85_33290</name>
    <name evidence="6" type="ORF">CA85_39480</name>
    <name evidence="5" type="ORF">CA85_43720</name>
    <name evidence="4" type="ORF">CA85_45020</name>
    <name evidence="3" type="ORF">CA85_49580</name>
    <name evidence="2" type="ORF">CA85_52320</name>
    <name evidence="1" type="ORF">CA85_52440</name>
</gene>
<dbReference type="EMBL" id="SJPK01000008">
    <property type="protein sequence ID" value="TWT64984.1"/>
    <property type="molecule type" value="Genomic_DNA"/>
</dbReference>
<dbReference type="InterPro" id="IPR012337">
    <property type="entry name" value="RNaseH-like_sf"/>
</dbReference>
<comment type="caution">
    <text evidence="5">The sequence shown here is derived from an EMBL/GenBank/DDBJ whole genome shotgun (WGS) entry which is preliminary data.</text>
</comment>